<evidence type="ECO:0000259" key="15">
    <source>
        <dbReference type="Pfam" id="PF00675"/>
    </source>
</evidence>
<evidence type="ECO:0000256" key="7">
    <source>
        <dbReference type="ARBA" id="ARBA00022792"/>
    </source>
</evidence>
<dbReference type="InterPro" id="IPR001431">
    <property type="entry name" value="Pept_M16_Zn_BS"/>
</dbReference>
<reference evidence="17" key="2">
    <citation type="submission" date="2022-10" db="EMBL/GenBank/DDBJ databases">
        <authorList>
            <consortium name="ENA_rothamsted_submissions"/>
            <consortium name="culmorum"/>
            <person name="King R."/>
        </authorList>
    </citation>
    <scope>NUCLEOTIDE SEQUENCE</scope>
</reference>
<sequence length="654" mass="74285">MKFLLIFLIFYISSTSTFAKKSQDEKKPDWAKKDIRDYTDADMERLLDQWEEDEEPLPEDELPEHLRPMPQLNLNELNPDNPEELLQTTKKGRTLMTFVQVVGNPSRDEAEEITKLWQTSLWNNHIQAERPWKLHKAAGETLKKYSSTEWTNLTERPKVKVTDMPPMSEPVKGLPRPVYINFKEENQRTKVSVLSNGLTVASEERFGEFCTVGVVVDSGPRYEVAYPSGISHFLEKLAFNSTKHYPNRDDMIDKLERHGGICDSQASRDTFIYAASAYTSGLDDVIQLLSEAALRPRITDEEVEVARQAINFELETLNMRPEQETILMDMIHAAAYKDNTLGLAKLCPAENLPKIDREMIFTYLSHHYTPQRMVIAGVGVDHQKLVDTVQKYFVDVKPLWESDPHIVHHRKNLNTDHSVAQYTGGMVQEECDIPQFASAGLPVLSHIVIGLESCSHQDQDFIAMCVLNMMMGGGGSFSAGGPGKGMFTRLYTNVLNRYHWMYSATAYNHAYADTGLFCIHASAPPTHVRDMVEVIVKELVAMTGNVTTQELQRAKTQLQSMLLMNLESRPVMFEDIGRQVLATGQRKRPKYFINEIEKITKDDIMYVAKRLLGSQPSVAGRGDLRKMPSLEYIQAGLIDSEGRMPSGRKLSLFR</sequence>
<dbReference type="GO" id="GO:0046872">
    <property type="term" value="F:metal ion binding"/>
    <property type="evidence" value="ECO:0007669"/>
    <property type="project" value="InterPro"/>
</dbReference>
<feature type="chain" id="PRO_5040415291" description="Mitochondrial-processing peptidase subunit alpha" evidence="14">
    <location>
        <begin position="20"/>
        <end position="654"/>
    </location>
</feature>
<keyword evidence="10" id="KW-0472">Membrane</keyword>
<proteinExistence type="inferred from homology"/>
<dbReference type="OrthoDB" id="277191at2759"/>
<dbReference type="SUPFAM" id="SSF63411">
    <property type="entry name" value="LuxS/MPP-like metallohydrolase"/>
    <property type="match status" value="2"/>
</dbReference>
<dbReference type="InterPro" id="IPR011765">
    <property type="entry name" value="Pept_M16_N"/>
</dbReference>
<evidence type="ECO:0000256" key="10">
    <source>
        <dbReference type="ARBA" id="ARBA00023136"/>
    </source>
</evidence>
<evidence type="ECO:0000256" key="12">
    <source>
        <dbReference type="ARBA" id="ARBA00032315"/>
    </source>
</evidence>
<comment type="function">
    <text evidence="1">Substrate recognition and binding subunit of the essential mitochondrial processing protease (MPP), which cleaves the mitochondrial sequence off newly imported precursors proteins.</text>
</comment>
<evidence type="ECO:0000256" key="9">
    <source>
        <dbReference type="ARBA" id="ARBA00023128"/>
    </source>
</evidence>
<comment type="subunit">
    <text evidence="5">Heterodimer of PMPCA (alpha) and PMPCB (beta) subunits, forming the mitochondrial processing protease (MPP) in which PMPCA is involved in substrate recognition and binding and PMPCB is the catalytic subunit.</text>
</comment>
<dbReference type="Gene3D" id="3.30.830.10">
    <property type="entry name" value="Metalloenzyme, LuxS/M16 peptidase-like"/>
    <property type="match status" value="2"/>
</dbReference>
<dbReference type="Pfam" id="PF10185">
    <property type="entry name" value="Mesd"/>
    <property type="match status" value="1"/>
</dbReference>
<gene>
    <name evidence="17" type="ORF">PHAECO_LOCUS2809</name>
</gene>
<dbReference type="Gene3D" id="3.30.70.260">
    <property type="match status" value="1"/>
</dbReference>
<evidence type="ECO:0000256" key="5">
    <source>
        <dbReference type="ARBA" id="ARBA00011587"/>
    </source>
</evidence>
<dbReference type="InterPro" id="IPR007863">
    <property type="entry name" value="Peptidase_M16_C"/>
</dbReference>
<dbReference type="GO" id="GO:0004222">
    <property type="term" value="F:metalloendopeptidase activity"/>
    <property type="evidence" value="ECO:0007669"/>
    <property type="project" value="InterPro"/>
</dbReference>
<dbReference type="InterPro" id="IPR011249">
    <property type="entry name" value="Metalloenz_LuxS/M16"/>
</dbReference>
<evidence type="ECO:0000256" key="4">
    <source>
        <dbReference type="ARBA" id="ARBA00007261"/>
    </source>
</evidence>
<dbReference type="GO" id="GO:0006457">
    <property type="term" value="P:protein folding"/>
    <property type="evidence" value="ECO:0007669"/>
    <property type="project" value="InterPro"/>
</dbReference>
<feature type="domain" description="Peptidase M16 C-terminal" evidence="16">
    <location>
        <begin position="354"/>
        <end position="558"/>
    </location>
</feature>
<dbReference type="Gene3D" id="6.10.250.640">
    <property type="match status" value="1"/>
</dbReference>
<dbReference type="GO" id="GO:0005743">
    <property type="term" value="C:mitochondrial inner membrane"/>
    <property type="evidence" value="ECO:0007669"/>
    <property type="project" value="UniProtKB-SubCell"/>
</dbReference>
<dbReference type="Pfam" id="PF00675">
    <property type="entry name" value="Peptidase_M16"/>
    <property type="match status" value="1"/>
</dbReference>
<keyword evidence="9" id="KW-0496">Mitochondrion</keyword>
<keyword evidence="14" id="KW-0732">Signal</keyword>
<dbReference type="InterPro" id="IPR019330">
    <property type="entry name" value="MESD"/>
</dbReference>
<evidence type="ECO:0000256" key="1">
    <source>
        <dbReference type="ARBA" id="ARBA00002123"/>
    </source>
</evidence>
<keyword evidence="18" id="KW-1185">Reference proteome</keyword>
<dbReference type="PANTHER" id="PTHR11851:SF49">
    <property type="entry name" value="MITOCHONDRIAL-PROCESSING PEPTIDASE SUBUNIT ALPHA"/>
    <property type="match status" value="1"/>
</dbReference>
<evidence type="ECO:0000256" key="3">
    <source>
        <dbReference type="ARBA" id="ARBA00004305"/>
    </source>
</evidence>
<keyword evidence="8" id="KW-0809">Transit peptide</keyword>
<evidence type="ECO:0000313" key="18">
    <source>
        <dbReference type="Proteomes" id="UP001153737"/>
    </source>
</evidence>
<reference evidence="17" key="1">
    <citation type="submission" date="2022-01" db="EMBL/GenBank/DDBJ databases">
        <authorList>
            <person name="King R."/>
        </authorList>
    </citation>
    <scope>NUCLEOTIDE SEQUENCE</scope>
</reference>
<evidence type="ECO:0000313" key="17">
    <source>
        <dbReference type="EMBL" id="CAG9815727.1"/>
    </source>
</evidence>
<feature type="domain" description="Peptidase M16 N-terminal" evidence="15">
    <location>
        <begin position="200"/>
        <end position="348"/>
    </location>
</feature>
<dbReference type="FunFam" id="3.30.830.10:FF:000010">
    <property type="entry name" value="Mitochondrial-processing peptidase alpha subunit, mitochondrial"/>
    <property type="match status" value="1"/>
</dbReference>
<evidence type="ECO:0000256" key="6">
    <source>
        <dbReference type="ARBA" id="ARBA00016741"/>
    </source>
</evidence>
<dbReference type="InterPro" id="IPR050361">
    <property type="entry name" value="MPP/UQCRC_Complex"/>
</dbReference>
<organism evidence="17 18">
    <name type="scientific">Phaedon cochleariae</name>
    <name type="common">Mustard beetle</name>
    <dbReference type="NCBI Taxonomy" id="80249"/>
    <lineage>
        <taxon>Eukaryota</taxon>
        <taxon>Metazoa</taxon>
        <taxon>Ecdysozoa</taxon>
        <taxon>Arthropoda</taxon>
        <taxon>Hexapoda</taxon>
        <taxon>Insecta</taxon>
        <taxon>Pterygota</taxon>
        <taxon>Neoptera</taxon>
        <taxon>Endopterygota</taxon>
        <taxon>Coleoptera</taxon>
        <taxon>Polyphaga</taxon>
        <taxon>Cucujiformia</taxon>
        <taxon>Chrysomeloidea</taxon>
        <taxon>Chrysomelidae</taxon>
        <taxon>Chrysomelinae</taxon>
        <taxon>Chrysomelini</taxon>
        <taxon>Phaedon</taxon>
    </lineage>
</organism>
<dbReference type="EMBL" id="OU896718">
    <property type="protein sequence ID" value="CAG9815727.1"/>
    <property type="molecule type" value="Genomic_DNA"/>
</dbReference>
<evidence type="ECO:0000259" key="16">
    <source>
        <dbReference type="Pfam" id="PF05193"/>
    </source>
</evidence>
<evidence type="ECO:0000256" key="13">
    <source>
        <dbReference type="RuleBase" id="RU004447"/>
    </source>
</evidence>
<dbReference type="Pfam" id="PF05193">
    <property type="entry name" value="Peptidase_M16_C"/>
    <property type="match status" value="1"/>
</dbReference>
<evidence type="ECO:0000256" key="8">
    <source>
        <dbReference type="ARBA" id="ARBA00022946"/>
    </source>
</evidence>
<feature type="signal peptide" evidence="14">
    <location>
        <begin position="1"/>
        <end position="19"/>
    </location>
</feature>
<accession>A0A9N9SDP0</accession>
<name>A0A9N9SDP0_PHACE</name>
<evidence type="ECO:0000256" key="14">
    <source>
        <dbReference type="SAM" id="SignalP"/>
    </source>
</evidence>
<comment type="subcellular location">
    <subcellularLocation>
        <location evidence="2">Mitochondrion inner membrane</location>
    </subcellularLocation>
    <subcellularLocation>
        <location evidence="3">Mitochondrion matrix</location>
    </subcellularLocation>
</comment>
<keyword evidence="7" id="KW-0999">Mitochondrion inner membrane</keyword>
<dbReference type="GO" id="GO:0005759">
    <property type="term" value="C:mitochondrial matrix"/>
    <property type="evidence" value="ECO:0007669"/>
    <property type="project" value="UniProtKB-SubCell"/>
</dbReference>
<comment type="similarity">
    <text evidence="4 13">Belongs to the peptidase M16 family.</text>
</comment>
<dbReference type="PROSITE" id="PS00143">
    <property type="entry name" value="INSULINASE"/>
    <property type="match status" value="1"/>
</dbReference>
<evidence type="ECO:0000256" key="2">
    <source>
        <dbReference type="ARBA" id="ARBA00004273"/>
    </source>
</evidence>
<dbReference type="AlphaFoldDB" id="A0A9N9SDP0"/>
<dbReference type="PANTHER" id="PTHR11851">
    <property type="entry name" value="METALLOPROTEASE"/>
    <property type="match status" value="1"/>
</dbReference>
<evidence type="ECO:0000256" key="11">
    <source>
        <dbReference type="ARBA" id="ARBA00030006"/>
    </source>
</evidence>
<protein>
    <recommendedName>
        <fullName evidence="6">Mitochondrial-processing peptidase subunit alpha</fullName>
    </recommendedName>
    <alternativeName>
        <fullName evidence="11">Alpha-MPP</fullName>
    </alternativeName>
    <alternativeName>
        <fullName evidence="12">Inactive zinc metalloprotease alpha</fullName>
    </alternativeName>
</protein>
<dbReference type="GO" id="GO:0006627">
    <property type="term" value="P:protein processing involved in protein targeting to mitochondrion"/>
    <property type="evidence" value="ECO:0007669"/>
    <property type="project" value="TreeGrafter"/>
</dbReference>
<dbReference type="Proteomes" id="UP001153737">
    <property type="component" value="Chromosome 12"/>
</dbReference>
<dbReference type="FunFam" id="3.30.830.10:FF:000014">
    <property type="entry name" value="Mitochondrial-processing peptidase alpha subunit, mitochondrial"/>
    <property type="match status" value="1"/>
</dbReference>